<dbReference type="InterPro" id="IPR000387">
    <property type="entry name" value="Tyr_Pase_dom"/>
</dbReference>
<dbReference type="SMART" id="SM00195">
    <property type="entry name" value="DSPc"/>
    <property type="match status" value="1"/>
</dbReference>
<evidence type="ECO:0000313" key="5">
    <source>
        <dbReference type="Proteomes" id="UP001629113"/>
    </source>
</evidence>
<feature type="region of interest" description="Disordered" evidence="2">
    <location>
        <begin position="1"/>
        <end position="29"/>
    </location>
</feature>
<dbReference type="InterPro" id="IPR029021">
    <property type="entry name" value="Prot-tyrosine_phosphatase-like"/>
</dbReference>
<comment type="caution">
    <text evidence="4">The sequence shown here is derived from an EMBL/GenBank/DDBJ whole genome shotgun (WGS) entry which is preliminary data.</text>
</comment>
<dbReference type="EMBL" id="JBFCZG010000009">
    <property type="protein sequence ID" value="KAL3418406.1"/>
    <property type="molecule type" value="Genomic_DNA"/>
</dbReference>
<dbReference type="CDD" id="cd14498">
    <property type="entry name" value="DSP"/>
    <property type="match status" value="1"/>
</dbReference>
<feature type="compositionally biased region" description="Polar residues" evidence="2">
    <location>
        <begin position="1"/>
        <end position="12"/>
    </location>
</feature>
<accession>A0ABR4P537</accession>
<feature type="domain" description="Tyrosine specific protein phosphatases" evidence="3">
    <location>
        <begin position="160"/>
        <end position="237"/>
    </location>
</feature>
<dbReference type="PANTHER" id="PTHR46588">
    <property type="entry name" value="SERINE/THREONINE/TYROSINE-INTERACTING PROTEIN"/>
    <property type="match status" value="1"/>
</dbReference>
<dbReference type="Pfam" id="PF00782">
    <property type="entry name" value="DSPc"/>
    <property type="match status" value="1"/>
</dbReference>
<dbReference type="InterPro" id="IPR000340">
    <property type="entry name" value="Dual-sp_phosphatase_cat-dom"/>
</dbReference>
<dbReference type="PROSITE" id="PS50056">
    <property type="entry name" value="TYR_PHOSPHATASE_2"/>
    <property type="match status" value="1"/>
</dbReference>
<proteinExistence type="inferred from homology"/>
<evidence type="ECO:0000256" key="1">
    <source>
        <dbReference type="ARBA" id="ARBA00009649"/>
    </source>
</evidence>
<dbReference type="PANTHER" id="PTHR46588:SF1">
    <property type="entry name" value="SERINE_THREONINE_TYROSINE-INTERACTING PROTEIN"/>
    <property type="match status" value="1"/>
</dbReference>
<dbReference type="Proteomes" id="UP001629113">
    <property type="component" value="Unassembled WGS sequence"/>
</dbReference>
<name>A0ABR4P537_9HELO</name>
<dbReference type="InterPro" id="IPR020422">
    <property type="entry name" value="TYR_PHOSPHATASE_DUAL_dom"/>
</dbReference>
<dbReference type="SUPFAM" id="SSF52799">
    <property type="entry name" value="(Phosphotyrosine protein) phosphatases II"/>
    <property type="match status" value="1"/>
</dbReference>
<reference evidence="4 5" key="1">
    <citation type="submission" date="2024-06" db="EMBL/GenBank/DDBJ databases">
        <title>Complete genome of Phlyctema vagabunda strain 19-DSS-EL-015.</title>
        <authorList>
            <person name="Fiorenzani C."/>
        </authorList>
    </citation>
    <scope>NUCLEOTIDE SEQUENCE [LARGE SCALE GENOMIC DNA]</scope>
    <source>
        <strain evidence="4 5">19-DSS-EL-015</strain>
    </source>
</reference>
<keyword evidence="5" id="KW-1185">Reference proteome</keyword>
<gene>
    <name evidence="4" type="ORF">PVAG01_10122</name>
</gene>
<organism evidence="4 5">
    <name type="scientific">Phlyctema vagabunda</name>
    <dbReference type="NCBI Taxonomy" id="108571"/>
    <lineage>
        <taxon>Eukaryota</taxon>
        <taxon>Fungi</taxon>
        <taxon>Dikarya</taxon>
        <taxon>Ascomycota</taxon>
        <taxon>Pezizomycotina</taxon>
        <taxon>Leotiomycetes</taxon>
        <taxon>Helotiales</taxon>
        <taxon>Dermateaceae</taxon>
        <taxon>Phlyctema</taxon>
    </lineage>
</organism>
<sequence>MMDIRITSTDYSQPEGPQPAADYSWRPPSPPRIYIPPVNEERDNFLRLYEAVDPKDPMNEDLKQLQHFISTQQSYVPAPYRSWKYSDRRCAQAMLPFLYLGPSSAAKDIEVLKSEGFTMLLVIRDTAMAHARILSGERVAQQLGIQAASIDVSGNQELIAAFPRAVETINKHIINVFKRSGYQRWGKVLVFCESGNERSACIIAAYIMHMHGTGVVETIQFIHQRRFCVALDDEHKNLLLSYNHILSAQRDVLRTQTILNQPVPENSMLCTKRRRSMEEDVDMDDEDADDEARFRGRSGFVPFL</sequence>
<evidence type="ECO:0000256" key="2">
    <source>
        <dbReference type="SAM" id="MobiDB-lite"/>
    </source>
</evidence>
<evidence type="ECO:0000313" key="4">
    <source>
        <dbReference type="EMBL" id="KAL3418406.1"/>
    </source>
</evidence>
<comment type="similarity">
    <text evidence="1">Belongs to the protein-tyrosine phosphatase family. Non-receptor class subfamily.</text>
</comment>
<protein>
    <submittedName>
        <fullName evidence="4">Serine/threonine/tyrosine-interacting protein</fullName>
    </submittedName>
</protein>
<dbReference type="InterPro" id="IPR052449">
    <property type="entry name" value="STYX-Interacting_Phosphatase"/>
</dbReference>
<evidence type="ECO:0000259" key="3">
    <source>
        <dbReference type="PROSITE" id="PS50056"/>
    </source>
</evidence>
<dbReference type="Gene3D" id="3.90.190.10">
    <property type="entry name" value="Protein tyrosine phosphatase superfamily"/>
    <property type="match status" value="1"/>
</dbReference>